<gene>
    <name evidence="1" type="ORF">HPB50_023387</name>
</gene>
<evidence type="ECO:0000313" key="1">
    <source>
        <dbReference type="EMBL" id="KAH6929089.1"/>
    </source>
</evidence>
<evidence type="ECO:0000313" key="2">
    <source>
        <dbReference type="Proteomes" id="UP000821845"/>
    </source>
</evidence>
<keyword evidence="2" id="KW-1185">Reference proteome</keyword>
<protein>
    <submittedName>
        <fullName evidence="1">Uncharacterized protein</fullName>
    </submittedName>
</protein>
<proteinExistence type="predicted"/>
<dbReference type="EMBL" id="CM023486">
    <property type="protein sequence ID" value="KAH6929089.1"/>
    <property type="molecule type" value="Genomic_DNA"/>
</dbReference>
<dbReference type="Proteomes" id="UP000821845">
    <property type="component" value="Chromosome 6"/>
</dbReference>
<reference evidence="1" key="1">
    <citation type="submission" date="2020-05" db="EMBL/GenBank/DDBJ databases">
        <title>Large-scale comparative analyses of tick genomes elucidate their genetic diversity and vector capacities.</title>
        <authorList>
            <person name="Jia N."/>
            <person name="Wang J."/>
            <person name="Shi W."/>
            <person name="Du L."/>
            <person name="Sun Y."/>
            <person name="Zhan W."/>
            <person name="Jiang J."/>
            <person name="Wang Q."/>
            <person name="Zhang B."/>
            <person name="Ji P."/>
            <person name="Sakyi L.B."/>
            <person name="Cui X."/>
            <person name="Yuan T."/>
            <person name="Jiang B."/>
            <person name="Yang W."/>
            <person name="Lam T.T.-Y."/>
            <person name="Chang Q."/>
            <person name="Ding S."/>
            <person name="Wang X."/>
            <person name="Zhu J."/>
            <person name="Ruan X."/>
            <person name="Zhao L."/>
            <person name="Wei J."/>
            <person name="Que T."/>
            <person name="Du C."/>
            <person name="Cheng J."/>
            <person name="Dai P."/>
            <person name="Han X."/>
            <person name="Huang E."/>
            <person name="Gao Y."/>
            <person name="Liu J."/>
            <person name="Shao H."/>
            <person name="Ye R."/>
            <person name="Li L."/>
            <person name="Wei W."/>
            <person name="Wang X."/>
            <person name="Wang C."/>
            <person name="Yang T."/>
            <person name="Huo Q."/>
            <person name="Li W."/>
            <person name="Guo W."/>
            <person name="Chen H."/>
            <person name="Zhou L."/>
            <person name="Ni X."/>
            <person name="Tian J."/>
            <person name="Zhou Y."/>
            <person name="Sheng Y."/>
            <person name="Liu T."/>
            <person name="Pan Y."/>
            <person name="Xia L."/>
            <person name="Li J."/>
            <person name="Zhao F."/>
            <person name="Cao W."/>
        </authorList>
    </citation>
    <scope>NUCLEOTIDE SEQUENCE</scope>
    <source>
        <strain evidence="1">Hyas-2018</strain>
    </source>
</reference>
<organism evidence="1 2">
    <name type="scientific">Hyalomma asiaticum</name>
    <name type="common">Tick</name>
    <dbReference type="NCBI Taxonomy" id="266040"/>
    <lineage>
        <taxon>Eukaryota</taxon>
        <taxon>Metazoa</taxon>
        <taxon>Ecdysozoa</taxon>
        <taxon>Arthropoda</taxon>
        <taxon>Chelicerata</taxon>
        <taxon>Arachnida</taxon>
        <taxon>Acari</taxon>
        <taxon>Parasitiformes</taxon>
        <taxon>Ixodida</taxon>
        <taxon>Ixodoidea</taxon>
        <taxon>Ixodidae</taxon>
        <taxon>Hyalomminae</taxon>
        <taxon>Hyalomma</taxon>
    </lineage>
</organism>
<accession>A0ACB7S5S0</accession>
<sequence length="67" mass="7753">MRQATNESQKTPEDFTEAAKAFRSAVNALRIRHDYTLFNISNMDQTMVRMTLRQTGRTTWSARALSE</sequence>
<name>A0ACB7S5S0_HYAAI</name>
<comment type="caution">
    <text evidence="1">The sequence shown here is derived from an EMBL/GenBank/DDBJ whole genome shotgun (WGS) entry which is preliminary data.</text>
</comment>